<dbReference type="NCBIfam" id="TIGR01777">
    <property type="entry name" value="yfcH"/>
    <property type="match status" value="1"/>
</dbReference>
<dbReference type="InterPro" id="IPR010099">
    <property type="entry name" value="SDR39U1"/>
</dbReference>
<dbReference type="HOGENOM" id="CLU_047373_0_3_4"/>
<evidence type="ECO:0000259" key="3">
    <source>
        <dbReference type="Pfam" id="PF08338"/>
    </source>
</evidence>
<dbReference type="Pfam" id="PF01370">
    <property type="entry name" value="Epimerase"/>
    <property type="match status" value="1"/>
</dbReference>
<dbReference type="SUPFAM" id="SSF51735">
    <property type="entry name" value="NAD(P)-binding Rossmann-fold domains"/>
    <property type="match status" value="1"/>
</dbReference>
<feature type="domain" description="NAD-dependent epimerase/dehydratase" evidence="2">
    <location>
        <begin position="3"/>
        <end position="223"/>
    </location>
</feature>
<evidence type="ECO:0000313" key="5">
    <source>
        <dbReference type="Proteomes" id="UP000028782"/>
    </source>
</evidence>
<dbReference type="KEGG" id="ctes:O987_09345"/>
<dbReference type="Proteomes" id="UP000028782">
    <property type="component" value="Chromosome"/>
</dbReference>
<feature type="domain" description="DUF1731" evidence="3">
    <location>
        <begin position="251"/>
        <end position="297"/>
    </location>
</feature>
<dbReference type="InterPro" id="IPR001509">
    <property type="entry name" value="Epimerase_deHydtase"/>
</dbReference>
<dbReference type="InterPro" id="IPR036291">
    <property type="entry name" value="NAD(P)-bd_dom_sf"/>
</dbReference>
<dbReference type="EMBL" id="CP006704">
    <property type="protein sequence ID" value="AIJ45998.1"/>
    <property type="molecule type" value="Genomic_DNA"/>
</dbReference>
<dbReference type="Gene3D" id="3.40.50.720">
    <property type="entry name" value="NAD(P)-binding Rossmann-like Domain"/>
    <property type="match status" value="1"/>
</dbReference>
<name>A0A076PK50_COMTE</name>
<dbReference type="PANTHER" id="PTHR11092:SF0">
    <property type="entry name" value="EPIMERASE FAMILY PROTEIN SDR39U1"/>
    <property type="match status" value="1"/>
</dbReference>
<dbReference type="Pfam" id="PF08338">
    <property type="entry name" value="DUF1731"/>
    <property type="match status" value="1"/>
</dbReference>
<proteinExistence type="inferred from homology"/>
<organism evidence="4 5">
    <name type="scientific">Comamonas testosteroni TK102</name>
    <dbReference type="NCBI Taxonomy" id="1392005"/>
    <lineage>
        <taxon>Bacteria</taxon>
        <taxon>Pseudomonadati</taxon>
        <taxon>Pseudomonadota</taxon>
        <taxon>Betaproteobacteria</taxon>
        <taxon>Burkholderiales</taxon>
        <taxon>Comamonadaceae</taxon>
        <taxon>Comamonas</taxon>
    </lineage>
</organism>
<dbReference type="CDD" id="cd05242">
    <property type="entry name" value="SDR_a8"/>
    <property type="match status" value="1"/>
</dbReference>
<dbReference type="InterPro" id="IPR013549">
    <property type="entry name" value="DUF1731"/>
</dbReference>
<dbReference type="RefSeq" id="WP_043371804.1">
    <property type="nucleotide sequence ID" value="NZ_CP006704.1"/>
</dbReference>
<evidence type="ECO:0000256" key="1">
    <source>
        <dbReference type="ARBA" id="ARBA00009353"/>
    </source>
</evidence>
<comment type="similarity">
    <text evidence="1">Belongs to the NAD(P)-dependent epimerase/dehydratase family. SDR39U1 subfamily.</text>
</comment>
<accession>A0A076PK50</accession>
<dbReference type="AlphaFoldDB" id="A0A076PK50"/>
<evidence type="ECO:0000313" key="4">
    <source>
        <dbReference type="EMBL" id="AIJ45998.1"/>
    </source>
</evidence>
<protein>
    <submittedName>
        <fullName evidence="4">NAD-dependent dehydratase</fullName>
    </submittedName>
</protein>
<dbReference type="PANTHER" id="PTHR11092">
    <property type="entry name" value="SUGAR NUCLEOTIDE EPIMERASE RELATED"/>
    <property type="match status" value="1"/>
</dbReference>
<sequence length="301" mass="33111">MRILLTGGTGLIGQALCRLWRSQGHDLWVWSRTPQQVEKLCQGSKGIAHLDSLDGSAPFDAVVNLAGAPIATHRWSAERCELLWNSRIDLTRTLVDWMGRQVSIPQVLISGSAVGWYGDGEEQWLSEDSSPGNIDFGSRLCVAWEQEAARARQQLGVRVVLLRTAPVLTAAGGMLARLLPSFKRGLGCRLGSGQQWMPWIHIDDQVALIDYLLKDESCSGPYNACAPGVVRNIDFTQILARELGKPALLHLPAWALRLALGEMSVLLLGGQRLVPQRAQDAGFSWRYPELPGALRHLLRVA</sequence>
<gene>
    <name evidence="4" type="ORF">O987_09345</name>
</gene>
<reference evidence="4 5" key="1">
    <citation type="journal article" date="2014" name="Genome Announc.">
        <title>Complete Genome Sequence of Polychlorinated Biphenyl Degrader Comamonas testosteroni TK102 (NBRC 109938).</title>
        <authorList>
            <person name="Fukuda K."/>
            <person name="Hosoyama A."/>
            <person name="Tsuchikane K."/>
            <person name="Ohji S."/>
            <person name="Yamazoe A."/>
            <person name="Fujita N."/>
            <person name="Shintani M."/>
            <person name="Kimbara K."/>
        </authorList>
    </citation>
    <scope>NUCLEOTIDE SEQUENCE [LARGE SCALE GENOMIC DNA]</scope>
    <source>
        <strain evidence="4">TK102</strain>
    </source>
</reference>
<evidence type="ECO:0000259" key="2">
    <source>
        <dbReference type="Pfam" id="PF01370"/>
    </source>
</evidence>